<reference evidence="1 2" key="1">
    <citation type="journal article" date="2013" name="PLoS Genet.">
        <title>Distinctive expansion of potential virulence genes in the genome of the oomycete fish pathogen Saprolegnia parasitica.</title>
        <authorList>
            <person name="Jiang R.H."/>
            <person name="de Bruijn I."/>
            <person name="Haas B.J."/>
            <person name="Belmonte R."/>
            <person name="Lobach L."/>
            <person name="Christie J."/>
            <person name="van den Ackerveken G."/>
            <person name="Bottin A."/>
            <person name="Bulone V."/>
            <person name="Diaz-Moreno S.M."/>
            <person name="Dumas B."/>
            <person name="Fan L."/>
            <person name="Gaulin E."/>
            <person name="Govers F."/>
            <person name="Grenville-Briggs L.J."/>
            <person name="Horner N.R."/>
            <person name="Levin J.Z."/>
            <person name="Mammella M."/>
            <person name="Meijer H.J."/>
            <person name="Morris P."/>
            <person name="Nusbaum C."/>
            <person name="Oome S."/>
            <person name="Phillips A.J."/>
            <person name="van Rooyen D."/>
            <person name="Rzeszutek E."/>
            <person name="Saraiva M."/>
            <person name="Secombes C.J."/>
            <person name="Seidl M.F."/>
            <person name="Snel B."/>
            <person name="Stassen J.H."/>
            <person name="Sykes S."/>
            <person name="Tripathy S."/>
            <person name="van den Berg H."/>
            <person name="Vega-Arreguin J.C."/>
            <person name="Wawra S."/>
            <person name="Young S.K."/>
            <person name="Zeng Q."/>
            <person name="Dieguez-Uribeondo J."/>
            <person name="Russ C."/>
            <person name="Tyler B.M."/>
            <person name="van West P."/>
        </authorList>
    </citation>
    <scope>NUCLEOTIDE SEQUENCE [LARGE SCALE GENOMIC DNA]</scope>
    <source>
        <strain evidence="1 2">CBS 223.65</strain>
    </source>
</reference>
<evidence type="ECO:0000313" key="2">
    <source>
        <dbReference type="Proteomes" id="UP000030745"/>
    </source>
</evidence>
<dbReference type="VEuPathDB" id="FungiDB:SPRG_18399"/>
<proteinExistence type="predicted"/>
<gene>
    <name evidence="1" type="ORF">SPRG_18399</name>
</gene>
<dbReference type="GeneID" id="24139924"/>
<dbReference type="Proteomes" id="UP000030745">
    <property type="component" value="Unassembled WGS sequence"/>
</dbReference>
<sequence>MLRVNCMTTPLSTDLETYLEPMLPDLFDLEVEQCDLPHAVSAPTMARMINLYSITLQRTNTVRWDISPDALPASLFAIFLCHLYLPS</sequence>
<keyword evidence="2" id="KW-1185">Reference proteome</keyword>
<dbReference type="EMBL" id="KK584359">
    <property type="protein sequence ID" value="KDO16065.1"/>
    <property type="molecule type" value="Genomic_DNA"/>
</dbReference>
<organism evidence="1 2">
    <name type="scientific">Saprolegnia parasitica (strain CBS 223.65)</name>
    <dbReference type="NCBI Taxonomy" id="695850"/>
    <lineage>
        <taxon>Eukaryota</taxon>
        <taxon>Sar</taxon>
        <taxon>Stramenopiles</taxon>
        <taxon>Oomycota</taxon>
        <taxon>Saprolegniomycetes</taxon>
        <taxon>Saprolegniales</taxon>
        <taxon>Saprolegniaceae</taxon>
        <taxon>Saprolegnia</taxon>
    </lineage>
</organism>
<evidence type="ECO:0000313" key="1">
    <source>
        <dbReference type="EMBL" id="KDO16065.1"/>
    </source>
</evidence>
<protein>
    <submittedName>
        <fullName evidence="1">Uncharacterized protein</fullName>
    </submittedName>
</protein>
<name>A0A067BH37_SAPPC</name>
<dbReference type="KEGG" id="spar:SPRG_18399"/>
<feature type="non-terminal residue" evidence="1">
    <location>
        <position position="87"/>
    </location>
</feature>
<dbReference type="RefSeq" id="XP_012213226.1">
    <property type="nucleotide sequence ID" value="XM_012357836.1"/>
</dbReference>
<dbReference type="AlphaFoldDB" id="A0A067BH37"/>
<accession>A0A067BH37</accession>